<dbReference type="GO" id="GO:0005634">
    <property type="term" value="C:nucleus"/>
    <property type="evidence" value="ECO:0007669"/>
    <property type="project" value="UniProtKB-SubCell"/>
</dbReference>
<feature type="domain" description="Dof-type" evidence="11">
    <location>
        <begin position="86"/>
        <end position="140"/>
    </location>
</feature>
<evidence type="ECO:0000256" key="2">
    <source>
        <dbReference type="ARBA" id="ARBA00022771"/>
    </source>
</evidence>
<proteinExistence type="predicted"/>
<dbReference type="InterPro" id="IPR003851">
    <property type="entry name" value="Znf_Dof"/>
</dbReference>
<evidence type="ECO:0000256" key="9">
    <source>
        <dbReference type="RuleBase" id="RU369094"/>
    </source>
</evidence>
<dbReference type="Gramene" id="Ma09_t11140.1">
    <property type="protein sequence ID" value="Ma09_p11140.1"/>
    <property type="gene ID" value="Ma09_g11140"/>
</dbReference>
<dbReference type="GO" id="GO:0003700">
    <property type="term" value="F:DNA-binding transcription factor activity"/>
    <property type="evidence" value="ECO:0007669"/>
    <property type="project" value="UniProtKB-UniRule"/>
</dbReference>
<feature type="compositionally biased region" description="Low complexity" evidence="10">
    <location>
        <begin position="30"/>
        <end position="55"/>
    </location>
</feature>
<dbReference type="EnsemblPlants" id="Ma09_t11140.1">
    <property type="protein sequence ID" value="Ma09_p11140.1"/>
    <property type="gene ID" value="Ma09_g11140"/>
</dbReference>
<sequence>MHCDGEKLSIDSGEEWLQMMGERLRITAKNSSNTTSSTTTTTNTNNSSSTSSNTNKANMVRADSITSNAARVVDKPSAQDHPQAPLRCPRCDSSNTKFCYYNNYSLSQPRHFCKACKRYWTRGGTLRNVPVGGGCRKNKRAKKPGAAPTVPPNSKHPRPLLPPDPVPSLAAQISTSSHLDATAIYALQTAASPSDMSLNLPIISNGFHIPSSTSAFDLQPHLGALGLGLSSNMHRDDEYQFGELRPLLPVNPAMISLLNDYPLFGSSLSSASLLVSGIKQPKQVEDYQTLLPFDELQASGMGDSINGMMKEVKLEGQTNTMTNNNMSSCIDWQIPSENSLDNLGPAAAMYWNAAIGGGGGGGGAGWPDGTNYGSSVAPLI</sequence>
<feature type="region of interest" description="Disordered" evidence="10">
    <location>
        <begin position="26"/>
        <end position="58"/>
    </location>
</feature>
<reference evidence="13" key="2">
    <citation type="submission" date="2021-05" db="UniProtKB">
        <authorList>
            <consortium name="EnsemblPlants"/>
        </authorList>
    </citation>
    <scope>IDENTIFICATION</scope>
    <source>
        <strain evidence="13">subsp. malaccensis</strain>
    </source>
</reference>
<keyword evidence="2 8" id="KW-0863">Zinc-finger</keyword>
<evidence type="ECO:0000256" key="10">
    <source>
        <dbReference type="SAM" id="MobiDB-lite"/>
    </source>
</evidence>
<evidence type="ECO:0000256" key="6">
    <source>
        <dbReference type="ARBA" id="ARBA00023163"/>
    </source>
</evidence>
<name>A0A804KIC7_MUSAM</name>
<evidence type="ECO:0000313" key="13">
    <source>
        <dbReference type="EnsemblPlants" id="Ma09_p11140.1"/>
    </source>
</evidence>
<comment type="function">
    <text evidence="9">Transcription factor that binds specifically to a 5'-AA[AG]G-3' consensus core sequence.</text>
</comment>
<reference evidence="12" key="1">
    <citation type="submission" date="2021-03" db="EMBL/GenBank/DDBJ databases">
        <authorList>
            <consortium name="Genoscope - CEA"/>
            <person name="William W."/>
        </authorList>
    </citation>
    <scope>NUCLEOTIDE SEQUENCE</scope>
    <source>
        <strain evidence="12">Doubled-haploid Pahang</strain>
    </source>
</reference>
<accession>A0A804KIC7</accession>
<evidence type="ECO:0000313" key="12">
    <source>
        <dbReference type="EMBL" id="CAG1834855.1"/>
    </source>
</evidence>
<dbReference type="InParanoid" id="A0A804KIC7"/>
<dbReference type="InterPro" id="IPR045174">
    <property type="entry name" value="Dof"/>
</dbReference>
<evidence type="ECO:0000256" key="1">
    <source>
        <dbReference type="ARBA" id="ARBA00022723"/>
    </source>
</evidence>
<evidence type="ECO:0000259" key="11">
    <source>
        <dbReference type="PROSITE" id="PS50884"/>
    </source>
</evidence>
<evidence type="ECO:0000256" key="4">
    <source>
        <dbReference type="ARBA" id="ARBA00023015"/>
    </source>
</evidence>
<comment type="subcellular location">
    <subcellularLocation>
        <location evidence="8 9">Nucleus</location>
    </subcellularLocation>
</comment>
<dbReference type="AlphaFoldDB" id="A0A804KIC7"/>
<evidence type="ECO:0000256" key="3">
    <source>
        <dbReference type="ARBA" id="ARBA00022833"/>
    </source>
</evidence>
<dbReference type="PROSITE" id="PS01361">
    <property type="entry name" value="ZF_DOF_1"/>
    <property type="match status" value="1"/>
</dbReference>
<keyword evidence="1 9" id="KW-0479">Metal-binding</keyword>
<evidence type="ECO:0000256" key="7">
    <source>
        <dbReference type="ARBA" id="ARBA00023242"/>
    </source>
</evidence>
<keyword evidence="3 9" id="KW-0862">Zinc</keyword>
<dbReference type="PROSITE" id="PS50884">
    <property type="entry name" value="ZF_DOF_2"/>
    <property type="match status" value="1"/>
</dbReference>
<keyword evidence="4 9" id="KW-0805">Transcription regulation</keyword>
<evidence type="ECO:0000256" key="8">
    <source>
        <dbReference type="PROSITE-ProRule" id="PRU00071"/>
    </source>
</evidence>
<keyword evidence="14" id="KW-1185">Reference proteome</keyword>
<dbReference type="EMBL" id="HG996474">
    <property type="protein sequence ID" value="CAG1834855.1"/>
    <property type="molecule type" value="Genomic_DNA"/>
</dbReference>
<keyword evidence="7 8" id="KW-0539">Nucleus</keyword>
<keyword evidence="5 8" id="KW-0238">DNA-binding</keyword>
<dbReference type="Pfam" id="PF02701">
    <property type="entry name" value="Zn_ribbon_Dof"/>
    <property type="match status" value="1"/>
</dbReference>
<protein>
    <recommendedName>
        <fullName evidence="9">Dof zinc finger protein</fullName>
    </recommendedName>
</protein>
<gene>
    <name evidence="12" type="ORF">GSMUA_229600.1</name>
</gene>
<evidence type="ECO:0000313" key="14">
    <source>
        <dbReference type="Proteomes" id="UP000012960"/>
    </source>
</evidence>
<dbReference type="Proteomes" id="UP000012960">
    <property type="component" value="Unplaced"/>
</dbReference>
<dbReference type="PANTHER" id="PTHR31992">
    <property type="entry name" value="DOF ZINC FINGER PROTEIN DOF1.4-RELATED"/>
    <property type="match status" value="1"/>
</dbReference>
<organism evidence="13 14">
    <name type="scientific">Musa acuminata subsp. malaccensis</name>
    <name type="common">Wild banana</name>
    <name type="synonym">Musa malaccensis</name>
    <dbReference type="NCBI Taxonomy" id="214687"/>
    <lineage>
        <taxon>Eukaryota</taxon>
        <taxon>Viridiplantae</taxon>
        <taxon>Streptophyta</taxon>
        <taxon>Embryophyta</taxon>
        <taxon>Tracheophyta</taxon>
        <taxon>Spermatophyta</taxon>
        <taxon>Magnoliopsida</taxon>
        <taxon>Liliopsida</taxon>
        <taxon>Zingiberales</taxon>
        <taxon>Musaceae</taxon>
        <taxon>Musa</taxon>
    </lineage>
</organism>
<dbReference type="GO" id="GO:0003677">
    <property type="term" value="F:DNA binding"/>
    <property type="evidence" value="ECO:0007669"/>
    <property type="project" value="UniProtKB-UniRule"/>
</dbReference>
<keyword evidence="6 9" id="KW-0804">Transcription</keyword>
<dbReference type="PANTHER" id="PTHR31992:SF141">
    <property type="entry name" value="DOF ZINC FINGER PROTEIN DOF1.4"/>
    <property type="match status" value="1"/>
</dbReference>
<evidence type="ECO:0000256" key="5">
    <source>
        <dbReference type="ARBA" id="ARBA00023125"/>
    </source>
</evidence>
<feature type="region of interest" description="Disordered" evidence="10">
    <location>
        <begin position="130"/>
        <end position="168"/>
    </location>
</feature>
<dbReference type="GO" id="GO:0008270">
    <property type="term" value="F:zinc ion binding"/>
    <property type="evidence" value="ECO:0007669"/>
    <property type="project" value="UniProtKB-KW"/>
</dbReference>